<dbReference type="SUPFAM" id="SSF56053">
    <property type="entry name" value="Ribosomal protein L6"/>
    <property type="match status" value="2"/>
</dbReference>
<dbReference type="Gene3D" id="3.90.930.12">
    <property type="entry name" value="Ribosomal protein L6, alpha-beta domain"/>
    <property type="match status" value="1"/>
</dbReference>
<dbReference type="EMBL" id="LAZR01054429">
    <property type="protein sequence ID" value="KKK78582.1"/>
    <property type="molecule type" value="Genomic_DNA"/>
</dbReference>
<dbReference type="InterPro" id="IPR002358">
    <property type="entry name" value="Ribosomal_uL6_CS"/>
</dbReference>
<reference evidence="7" key="1">
    <citation type="journal article" date="2015" name="Nature">
        <title>Complex archaea that bridge the gap between prokaryotes and eukaryotes.</title>
        <authorList>
            <person name="Spang A."/>
            <person name="Saw J.H."/>
            <person name="Jorgensen S.L."/>
            <person name="Zaremba-Niedzwiedzka K."/>
            <person name="Martijn J."/>
            <person name="Lind A.E."/>
            <person name="van Eijk R."/>
            <person name="Schleper C."/>
            <person name="Guy L."/>
            <person name="Ettema T.J."/>
        </authorList>
    </citation>
    <scope>NUCLEOTIDE SEQUENCE</scope>
</reference>
<dbReference type="InterPro" id="IPR019906">
    <property type="entry name" value="Ribosomal_uL6_bac-type"/>
</dbReference>
<dbReference type="NCBIfam" id="TIGR03654">
    <property type="entry name" value="L6_bact"/>
    <property type="match status" value="1"/>
</dbReference>
<evidence type="ECO:0000259" key="6">
    <source>
        <dbReference type="Pfam" id="PF00347"/>
    </source>
</evidence>
<evidence type="ECO:0000256" key="2">
    <source>
        <dbReference type="ARBA" id="ARBA00010254"/>
    </source>
</evidence>
<sequence length="250" mass="28398">MERKETKQKSGTILVETVKNSRCNDLKCHVHGNLKIRGRSFEGIVTKKFNKRITIEFERMIYIRKYERYAKKKGKIHARLPDCMSNQINIGDFVRVRECRPLSKIIHFAVIEKIKTDKKSITITSEKVDKKNKALYGLARSLINSMVIGVTEGFVKTLKIVGVGYKAQMEGNGLLLNLGHSHPIQYKVPEGIKIDVPDMNTVVVSGIDKQIVGQTASEIRKFRPPEPYKGKGVKYSDEKIRRKAGKTGIK</sequence>
<feature type="compositionally biased region" description="Basic residues" evidence="5">
    <location>
        <begin position="241"/>
        <end position="250"/>
    </location>
</feature>
<evidence type="ECO:0000256" key="5">
    <source>
        <dbReference type="SAM" id="MobiDB-lite"/>
    </source>
</evidence>
<dbReference type="InterPro" id="IPR036789">
    <property type="entry name" value="Ribosomal_uL6-like_a/b-dom_sf"/>
</dbReference>
<dbReference type="GO" id="GO:0022625">
    <property type="term" value="C:cytosolic large ribosomal subunit"/>
    <property type="evidence" value="ECO:0007669"/>
    <property type="project" value="TreeGrafter"/>
</dbReference>
<evidence type="ECO:0000256" key="1">
    <source>
        <dbReference type="ARBA" id="ARBA00009356"/>
    </source>
</evidence>
<keyword evidence="3" id="KW-0689">Ribosomal protein</keyword>
<dbReference type="Pfam" id="PF00347">
    <property type="entry name" value="Ribosomal_L6"/>
    <property type="match status" value="1"/>
</dbReference>
<comment type="similarity">
    <text evidence="1">Belongs to the universal ribosomal protein uL6 family.</text>
</comment>
<comment type="similarity">
    <text evidence="2">Belongs to the universal ribosomal protein uS17 family.</text>
</comment>
<dbReference type="PROSITE" id="PS00525">
    <property type="entry name" value="RIBOSOMAL_L6_1"/>
    <property type="match status" value="1"/>
</dbReference>
<dbReference type="CDD" id="cd00364">
    <property type="entry name" value="Ribosomal_uS17"/>
    <property type="match status" value="1"/>
</dbReference>
<dbReference type="InterPro" id="IPR012340">
    <property type="entry name" value="NA-bd_OB-fold"/>
</dbReference>
<dbReference type="PANTHER" id="PTHR11655">
    <property type="entry name" value="60S/50S RIBOSOMAL PROTEIN L6/L9"/>
    <property type="match status" value="1"/>
</dbReference>
<evidence type="ECO:0000256" key="3">
    <source>
        <dbReference type="ARBA" id="ARBA00022980"/>
    </source>
</evidence>
<dbReference type="GO" id="GO:0002181">
    <property type="term" value="P:cytoplasmic translation"/>
    <property type="evidence" value="ECO:0007669"/>
    <property type="project" value="TreeGrafter"/>
</dbReference>
<dbReference type="GO" id="GO:0019843">
    <property type="term" value="F:rRNA binding"/>
    <property type="evidence" value="ECO:0007669"/>
    <property type="project" value="InterPro"/>
</dbReference>
<dbReference type="PRINTS" id="PR00059">
    <property type="entry name" value="RIBOSOMALL6"/>
</dbReference>
<evidence type="ECO:0000256" key="4">
    <source>
        <dbReference type="ARBA" id="ARBA00023274"/>
    </source>
</evidence>
<organism evidence="7">
    <name type="scientific">marine sediment metagenome</name>
    <dbReference type="NCBI Taxonomy" id="412755"/>
    <lineage>
        <taxon>unclassified sequences</taxon>
        <taxon>metagenomes</taxon>
        <taxon>ecological metagenomes</taxon>
    </lineage>
</organism>
<feature type="compositionally biased region" description="Basic and acidic residues" evidence="5">
    <location>
        <begin position="227"/>
        <end position="240"/>
    </location>
</feature>
<dbReference type="GO" id="GO:0003735">
    <property type="term" value="F:structural constituent of ribosome"/>
    <property type="evidence" value="ECO:0007669"/>
    <property type="project" value="InterPro"/>
</dbReference>
<keyword evidence="4" id="KW-0687">Ribonucleoprotein</keyword>
<gene>
    <name evidence="7" type="ORF">LCGC14_2842130</name>
</gene>
<accession>A0A0F8YAX4</accession>
<dbReference type="Gene3D" id="2.40.50.1000">
    <property type="match status" value="1"/>
</dbReference>
<dbReference type="FunFam" id="3.90.930.12:FF:000001">
    <property type="entry name" value="50S ribosomal protein L6"/>
    <property type="match status" value="1"/>
</dbReference>
<feature type="domain" description="Large ribosomal subunit protein uL6 alpha-beta" evidence="6">
    <location>
        <begin position="161"/>
        <end position="235"/>
    </location>
</feature>
<dbReference type="Pfam" id="PF00366">
    <property type="entry name" value="Ribosomal_S17"/>
    <property type="match status" value="1"/>
</dbReference>
<comment type="caution">
    <text evidence="7">The sequence shown here is derived from an EMBL/GenBank/DDBJ whole genome shotgun (WGS) entry which is preliminary data.</text>
</comment>
<feature type="region of interest" description="Disordered" evidence="5">
    <location>
        <begin position="227"/>
        <end position="250"/>
    </location>
</feature>
<dbReference type="SUPFAM" id="SSF50249">
    <property type="entry name" value="Nucleic acid-binding proteins"/>
    <property type="match status" value="1"/>
</dbReference>
<dbReference type="InterPro" id="IPR019979">
    <property type="entry name" value="Ribosomal_uS17_CS"/>
</dbReference>
<dbReference type="InterPro" id="IPR020040">
    <property type="entry name" value="Ribosomal_uL6_a/b-dom"/>
</dbReference>
<dbReference type="PROSITE" id="PS00056">
    <property type="entry name" value="RIBOSOMAL_S17"/>
    <property type="match status" value="1"/>
</dbReference>
<dbReference type="AlphaFoldDB" id="A0A0F8YAX4"/>
<protein>
    <recommendedName>
        <fullName evidence="6">Large ribosomal subunit protein uL6 alpha-beta domain-containing protein</fullName>
    </recommendedName>
</protein>
<dbReference type="PANTHER" id="PTHR11655:SF14">
    <property type="entry name" value="LARGE RIBOSOMAL SUBUNIT PROTEIN UL6M"/>
    <property type="match status" value="1"/>
</dbReference>
<name>A0A0F8YAX4_9ZZZZ</name>
<dbReference type="InterPro" id="IPR000266">
    <property type="entry name" value="Ribosomal_uS17"/>
</dbReference>
<proteinExistence type="inferred from homology"/>
<evidence type="ECO:0000313" key="7">
    <source>
        <dbReference type="EMBL" id="KKK78582.1"/>
    </source>
</evidence>
<dbReference type="InterPro" id="IPR000702">
    <property type="entry name" value="Ribosomal_uL6-like"/>
</dbReference>